<comment type="function">
    <text evidence="9">Confers DNA tethering and processivity to DNA polymerases and other proteins. Acts as a clamp, forming a ring around DNA (a reaction catalyzed by the clamp-loading complex) which diffuses in an ATP-independent manner freely and bidirectionally along dsDNA. Initially characterized for its ability to contact the catalytic subunit of DNA polymerase III (Pol III), a complex, multichain enzyme responsible for most of the replicative synthesis in bacteria; Pol III exhibits 3'-5' exonuclease proofreading activity. The beta chain is required for initiation of replication as well as for processivity of DNA replication.</text>
</comment>
<dbReference type="Proteomes" id="UP000595618">
    <property type="component" value="Chromosome"/>
</dbReference>
<comment type="subcellular location">
    <subcellularLocation>
        <location evidence="1 9">Cytoplasm</location>
    </subcellularLocation>
</comment>
<name>A0A7T5UQX7_9BACT</name>
<evidence type="ECO:0000313" key="13">
    <source>
        <dbReference type="EMBL" id="QQG44886.1"/>
    </source>
</evidence>
<dbReference type="Gene3D" id="3.70.10.10">
    <property type="match status" value="1"/>
</dbReference>
<dbReference type="EMBL" id="CP066690">
    <property type="protein sequence ID" value="QQG44886.1"/>
    <property type="molecule type" value="Genomic_DNA"/>
</dbReference>
<dbReference type="GO" id="GO:0006271">
    <property type="term" value="P:DNA strand elongation involved in DNA replication"/>
    <property type="evidence" value="ECO:0007669"/>
    <property type="project" value="TreeGrafter"/>
</dbReference>
<evidence type="ECO:0000313" key="14">
    <source>
        <dbReference type="Proteomes" id="UP000595618"/>
    </source>
</evidence>
<dbReference type="GO" id="GO:0003887">
    <property type="term" value="F:DNA-directed DNA polymerase activity"/>
    <property type="evidence" value="ECO:0007669"/>
    <property type="project" value="UniProtKB-UniRule"/>
</dbReference>
<dbReference type="InterPro" id="IPR001001">
    <property type="entry name" value="DNA_polIII_beta"/>
</dbReference>
<dbReference type="GO" id="GO:0009360">
    <property type="term" value="C:DNA polymerase III complex"/>
    <property type="evidence" value="ECO:0007669"/>
    <property type="project" value="InterPro"/>
</dbReference>
<gene>
    <name evidence="13" type="primary">dnaN</name>
    <name evidence="13" type="ORF">HYW89_02635</name>
</gene>
<dbReference type="Pfam" id="PF02767">
    <property type="entry name" value="DNA_pol3_beta_2"/>
    <property type="match status" value="1"/>
</dbReference>
<evidence type="ECO:0000256" key="2">
    <source>
        <dbReference type="ARBA" id="ARBA00010752"/>
    </source>
</evidence>
<dbReference type="SUPFAM" id="SSF55979">
    <property type="entry name" value="DNA clamp"/>
    <property type="match status" value="3"/>
</dbReference>
<evidence type="ECO:0000256" key="8">
    <source>
        <dbReference type="ARBA" id="ARBA00023125"/>
    </source>
</evidence>
<dbReference type="GO" id="GO:0008408">
    <property type="term" value="F:3'-5' exonuclease activity"/>
    <property type="evidence" value="ECO:0007669"/>
    <property type="project" value="InterPro"/>
</dbReference>
<feature type="domain" description="DNA polymerase III beta sliding clamp C-terminal" evidence="12">
    <location>
        <begin position="246"/>
        <end position="364"/>
    </location>
</feature>
<evidence type="ECO:0000256" key="5">
    <source>
        <dbReference type="ARBA" id="ARBA00022695"/>
    </source>
</evidence>
<dbReference type="PIRSF" id="PIRSF000804">
    <property type="entry name" value="DNA_pol_III_b"/>
    <property type="match status" value="1"/>
</dbReference>
<keyword evidence="6 9" id="KW-0235">DNA replication</keyword>
<comment type="subunit">
    <text evidence="9">Forms a ring-shaped head-to-tail homodimer around DNA.</text>
</comment>
<feature type="domain" description="DNA polymerase III beta sliding clamp central" evidence="11">
    <location>
        <begin position="131"/>
        <end position="243"/>
    </location>
</feature>
<dbReference type="NCBIfam" id="TIGR00663">
    <property type="entry name" value="dnan"/>
    <property type="match status" value="1"/>
</dbReference>
<keyword evidence="3 9" id="KW-0963">Cytoplasm</keyword>
<protein>
    <recommendedName>
        <fullName evidence="9">Beta sliding clamp</fullName>
    </recommendedName>
</protein>
<keyword evidence="4 9" id="KW-0808">Transferase</keyword>
<dbReference type="InterPro" id="IPR022635">
    <property type="entry name" value="DNA_polIII_beta_C"/>
</dbReference>
<dbReference type="InterPro" id="IPR046938">
    <property type="entry name" value="DNA_clamp_sf"/>
</dbReference>
<dbReference type="SMART" id="SM00480">
    <property type="entry name" value="POL3Bc"/>
    <property type="match status" value="1"/>
</dbReference>
<comment type="similarity">
    <text evidence="2 9">Belongs to the beta sliding clamp family.</text>
</comment>
<dbReference type="CDD" id="cd00140">
    <property type="entry name" value="beta_clamp"/>
    <property type="match status" value="1"/>
</dbReference>
<accession>A0A7T5UQX7</accession>
<proteinExistence type="inferred from homology"/>
<evidence type="ECO:0000256" key="3">
    <source>
        <dbReference type="ARBA" id="ARBA00022490"/>
    </source>
</evidence>
<keyword evidence="7 9" id="KW-0239">DNA-directed DNA polymerase</keyword>
<keyword evidence="8" id="KW-0238">DNA-binding</keyword>
<dbReference type="Pfam" id="PF00712">
    <property type="entry name" value="DNA_pol3_beta"/>
    <property type="match status" value="1"/>
</dbReference>
<reference evidence="13 14" key="1">
    <citation type="submission" date="2020-07" db="EMBL/GenBank/DDBJ databases">
        <title>Huge and variable diversity of episymbiotic CPR bacteria and DPANN archaea in groundwater ecosystems.</title>
        <authorList>
            <person name="He C.Y."/>
            <person name="Keren R."/>
            <person name="Whittaker M."/>
            <person name="Farag I.F."/>
            <person name="Doudna J."/>
            <person name="Cate J.H.D."/>
            <person name="Banfield J.F."/>
        </authorList>
    </citation>
    <scope>NUCLEOTIDE SEQUENCE [LARGE SCALE GENOMIC DNA]</scope>
    <source>
        <strain evidence="13">NC_groundwater_541_Ag_S-0.1um_46_50</strain>
    </source>
</reference>
<dbReference type="InterPro" id="IPR022634">
    <property type="entry name" value="DNA_polIII_beta_N"/>
</dbReference>
<feature type="domain" description="DNA polymerase III beta sliding clamp N-terminal" evidence="10">
    <location>
        <begin position="1"/>
        <end position="118"/>
    </location>
</feature>
<evidence type="ECO:0000259" key="12">
    <source>
        <dbReference type="Pfam" id="PF02768"/>
    </source>
</evidence>
<dbReference type="Gene3D" id="3.10.150.10">
    <property type="entry name" value="DNA Polymerase III, subunit A, domain 2"/>
    <property type="match status" value="1"/>
</dbReference>
<evidence type="ECO:0000259" key="11">
    <source>
        <dbReference type="Pfam" id="PF02767"/>
    </source>
</evidence>
<organism evidence="13 14">
    <name type="scientific">Candidatus Sungiibacteriota bacterium</name>
    <dbReference type="NCBI Taxonomy" id="2750080"/>
    <lineage>
        <taxon>Bacteria</taxon>
        <taxon>Candidatus Sungiibacteriota</taxon>
    </lineage>
</organism>
<dbReference type="AlphaFoldDB" id="A0A7T5UQX7"/>
<evidence type="ECO:0000259" key="10">
    <source>
        <dbReference type="Pfam" id="PF00712"/>
    </source>
</evidence>
<dbReference type="GO" id="GO:0005737">
    <property type="term" value="C:cytoplasm"/>
    <property type="evidence" value="ECO:0007669"/>
    <property type="project" value="UniProtKB-SubCell"/>
</dbReference>
<evidence type="ECO:0000256" key="4">
    <source>
        <dbReference type="ARBA" id="ARBA00022679"/>
    </source>
</evidence>
<dbReference type="PANTHER" id="PTHR30478:SF0">
    <property type="entry name" value="BETA SLIDING CLAMP"/>
    <property type="match status" value="1"/>
</dbReference>
<evidence type="ECO:0000256" key="1">
    <source>
        <dbReference type="ARBA" id="ARBA00004496"/>
    </source>
</evidence>
<dbReference type="PANTHER" id="PTHR30478">
    <property type="entry name" value="DNA POLYMERASE III SUBUNIT BETA"/>
    <property type="match status" value="1"/>
</dbReference>
<evidence type="ECO:0000256" key="7">
    <source>
        <dbReference type="ARBA" id="ARBA00022932"/>
    </source>
</evidence>
<evidence type="ECO:0000256" key="9">
    <source>
        <dbReference type="PIRNR" id="PIRNR000804"/>
    </source>
</evidence>
<sequence length="366" mass="40352">MRFSCTKENLLYAVSTAERFAGKNVSLPILSNILLETDDNVLFATATNLEYAVKIKIPGKAEKKGKISVPAKVISSLIQSIKDDRVNLEEKQSSLLIKTDTKDTKINGVGTEDFPILPKIKKAVTLSVLTADFKRGLDVVLPSVSQSEFKPELTGVLFRISGNTLKLAATDTFRLAEKTLALQERYSGDACSFIVPYRVAQELVRLGEEDDEEAEIAFGDNQLVYSTGHTTVISRTIEGSFPEYGSIVPKSFETECYIPREEFIDAVKAGSIFSSRLQDITIAFSPKEAEITSANQEVGEYKTKIPVSGRGRQVKASFNYRFLLDGLSALEDDEIFFGCNTEQGPSLLQNKSGGSFFYVLMPIRTS</sequence>
<dbReference type="Pfam" id="PF02768">
    <property type="entry name" value="DNA_pol3_beta_3"/>
    <property type="match status" value="1"/>
</dbReference>
<dbReference type="GO" id="GO:0003677">
    <property type="term" value="F:DNA binding"/>
    <property type="evidence" value="ECO:0007669"/>
    <property type="project" value="UniProtKB-UniRule"/>
</dbReference>
<dbReference type="InterPro" id="IPR022637">
    <property type="entry name" value="DNA_polIII_beta_cen"/>
</dbReference>
<evidence type="ECO:0000256" key="6">
    <source>
        <dbReference type="ARBA" id="ARBA00022705"/>
    </source>
</evidence>
<keyword evidence="5 9" id="KW-0548">Nucleotidyltransferase</keyword>